<accession>A0A8S4G349</accession>
<dbReference type="EMBL" id="CAJHNJ030000061">
    <property type="protein sequence ID" value="CAG9133438.1"/>
    <property type="molecule type" value="Genomic_DNA"/>
</dbReference>
<dbReference type="InterPro" id="IPR000734">
    <property type="entry name" value="TAG_lipase"/>
</dbReference>
<keyword evidence="3" id="KW-0964">Secreted</keyword>
<feature type="signal peptide" evidence="5">
    <location>
        <begin position="1"/>
        <end position="24"/>
    </location>
</feature>
<comment type="similarity">
    <text evidence="2 4">Belongs to the AB hydrolase superfamily. Lipase family.</text>
</comment>
<name>A0A8S4G349_PLUXY</name>
<dbReference type="PANTHER" id="PTHR11610">
    <property type="entry name" value="LIPASE"/>
    <property type="match status" value="1"/>
</dbReference>
<evidence type="ECO:0000256" key="2">
    <source>
        <dbReference type="ARBA" id="ARBA00010701"/>
    </source>
</evidence>
<comment type="subcellular location">
    <subcellularLocation>
        <location evidence="1">Secreted</location>
    </subcellularLocation>
</comment>
<gene>
    <name evidence="7" type="ORF">PLXY2_LOCUS11664</name>
</gene>
<evidence type="ECO:0000256" key="3">
    <source>
        <dbReference type="ARBA" id="ARBA00022525"/>
    </source>
</evidence>
<dbReference type="GO" id="GO:0005615">
    <property type="term" value="C:extracellular space"/>
    <property type="evidence" value="ECO:0007669"/>
    <property type="project" value="TreeGrafter"/>
</dbReference>
<evidence type="ECO:0000313" key="7">
    <source>
        <dbReference type="EMBL" id="CAG9133438.1"/>
    </source>
</evidence>
<dbReference type="Gene3D" id="3.40.50.1820">
    <property type="entry name" value="alpha/beta hydrolase"/>
    <property type="match status" value="1"/>
</dbReference>
<dbReference type="Proteomes" id="UP000653454">
    <property type="component" value="Unassembled WGS sequence"/>
</dbReference>
<comment type="caution">
    <text evidence="7">The sequence shown here is derived from an EMBL/GenBank/DDBJ whole genome shotgun (WGS) entry which is preliminary data.</text>
</comment>
<dbReference type="AlphaFoldDB" id="A0A8S4G349"/>
<proteinExistence type="inferred from homology"/>
<keyword evidence="5" id="KW-0732">Signal</keyword>
<evidence type="ECO:0000256" key="1">
    <source>
        <dbReference type="ARBA" id="ARBA00004613"/>
    </source>
</evidence>
<dbReference type="Pfam" id="PF00151">
    <property type="entry name" value="Lipase"/>
    <property type="match status" value="1"/>
</dbReference>
<feature type="chain" id="PRO_5035736702" evidence="5">
    <location>
        <begin position="25"/>
        <end position="348"/>
    </location>
</feature>
<dbReference type="InterPro" id="IPR013818">
    <property type="entry name" value="Lipase"/>
</dbReference>
<sequence>MKIGGENLIFAFLFILTSQFVVRGDVTLYEYETLWSSVECDCDRLSTLDVSEVQVHVYNYGSQGAEDASYLVHDAAAAILSRPDFDPLQCVDIFIQGFNNTIHDNRAETARCVHSQITCNGQGTMGIIVDSSAYTSGGSDLTDLPVTYKRSVLYSKSIGQALGEFIVKLLSKVKIANINISGHGLGAHIMGYAAEVVRDQVYPLPVIYALDPTGTCFEDCPFEHVRSGQADLVVTTHCTTVVGTKIDAADFDFYANNGETQNGCALLKDPFGEESVSCSHYQCVPLGLSPAVASNIWKAKSCDSYNDFIEGNCDFHESTLAGYRRLPTSSPGKYYFDTPVDPICEFQT</sequence>
<feature type="domain" description="Lipase" evidence="6">
    <location>
        <begin position="147"/>
        <end position="313"/>
    </location>
</feature>
<keyword evidence="8" id="KW-1185">Reference proteome</keyword>
<organism evidence="7 8">
    <name type="scientific">Plutella xylostella</name>
    <name type="common">Diamondback moth</name>
    <name type="synonym">Plutella maculipennis</name>
    <dbReference type="NCBI Taxonomy" id="51655"/>
    <lineage>
        <taxon>Eukaryota</taxon>
        <taxon>Metazoa</taxon>
        <taxon>Ecdysozoa</taxon>
        <taxon>Arthropoda</taxon>
        <taxon>Hexapoda</taxon>
        <taxon>Insecta</taxon>
        <taxon>Pterygota</taxon>
        <taxon>Neoptera</taxon>
        <taxon>Endopterygota</taxon>
        <taxon>Lepidoptera</taxon>
        <taxon>Glossata</taxon>
        <taxon>Ditrysia</taxon>
        <taxon>Yponomeutoidea</taxon>
        <taxon>Plutellidae</taxon>
        <taxon>Plutella</taxon>
    </lineage>
</organism>
<reference evidence="7" key="1">
    <citation type="submission" date="2020-11" db="EMBL/GenBank/DDBJ databases">
        <authorList>
            <person name="Whiteford S."/>
        </authorList>
    </citation>
    <scope>NUCLEOTIDE SEQUENCE</scope>
</reference>
<dbReference type="GO" id="GO:0017171">
    <property type="term" value="F:serine hydrolase activity"/>
    <property type="evidence" value="ECO:0007669"/>
    <property type="project" value="TreeGrafter"/>
</dbReference>
<dbReference type="SUPFAM" id="SSF53474">
    <property type="entry name" value="alpha/beta-Hydrolases"/>
    <property type="match status" value="1"/>
</dbReference>
<dbReference type="GO" id="GO:0016042">
    <property type="term" value="P:lipid catabolic process"/>
    <property type="evidence" value="ECO:0007669"/>
    <property type="project" value="TreeGrafter"/>
</dbReference>
<evidence type="ECO:0000256" key="5">
    <source>
        <dbReference type="SAM" id="SignalP"/>
    </source>
</evidence>
<protein>
    <submittedName>
        <fullName evidence="7">(diamondback moth) hypothetical protein</fullName>
    </submittedName>
</protein>
<evidence type="ECO:0000256" key="4">
    <source>
        <dbReference type="RuleBase" id="RU004262"/>
    </source>
</evidence>
<dbReference type="PANTHER" id="PTHR11610:SF173">
    <property type="entry name" value="LIPASE DOMAIN-CONTAINING PROTEIN-RELATED"/>
    <property type="match status" value="1"/>
</dbReference>
<dbReference type="InterPro" id="IPR029058">
    <property type="entry name" value="AB_hydrolase_fold"/>
</dbReference>
<evidence type="ECO:0000313" key="8">
    <source>
        <dbReference type="Proteomes" id="UP000653454"/>
    </source>
</evidence>
<dbReference type="GO" id="GO:0016298">
    <property type="term" value="F:lipase activity"/>
    <property type="evidence" value="ECO:0007669"/>
    <property type="project" value="InterPro"/>
</dbReference>
<evidence type="ECO:0000259" key="6">
    <source>
        <dbReference type="Pfam" id="PF00151"/>
    </source>
</evidence>